<keyword evidence="5 7" id="KW-0472">Membrane</keyword>
<keyword evidence="2" id="KW-0813">Transport</keyword>
<proteinExistence type="predicted"/>
<dbReference type="Proteomes" id="UP001224661">
    <property type="component" value="Unassembled WGS sequence"/>
</dbReference>
<gene>
    <name evidence="9" type="ORF">QIS99_25650</name>
</gene>
<dbReference type="Gene3D" id="1.20.1250.20">
    <property type="entry name" value="MFS general substrate transporter like domains"/>
    <property type="match status" value="2"/>
</dbReference>
<dbReference type="Pfam" id="PF07690">
    <property type="entry name" value="MFS_1"/>
    <property type="match status" value="1"/>
</dbReference>
<keyword evidence="3 7" id="KW-0812">Transmembrane</keyword>
<comment type="subcellular location">
    <subcellularLocation>
        <location evidence="1">Cell membrane</location>
        <topology evidence="1">Multi-pass membrane protein</topology>
    </subcellularLocation>
</comment>
<dbReference type="PANTHER" id="PTHR42718:SF9">
    <property type="entry name" value="MAJOR FACILITATOR SUPERFAMILY MULTIDRUG TRANSPORTER MFSC"/>
    <property type="match status" value="1"/>
</dbReference>
<reference evidence="9 10" key="1">
    <citation type="submission" date="2023-05" db="EMBL/GenBank/DDBJ databases">
        <title>Draft genome sequence of Streptomyces sp. B-S-A8 isolated from a cave soil in Thailand.</title>
        <authorList>
            <person name="Chamroensaksri N."/>
            <person name="Muangham S."/>
        </authorList>
    </citation>
    <scope>NUCLEOTIDE SEQUENCE [LARGE SCALE GENOMIC DNA]</scope>
    <source>
        <strain evidence="9 10">B-S-A8</strain>
    </source>
</reference>
<evidence type="ECO:0000256" key="5">
    <source>
        <dbReference type="ARBA" id="ARBA00023136"/>
    </source>
</evidence>
<comment type="caution">
    <text evidence="9">The sequence shown here is derived from an EMBL/GenBank/DDBJ whole genome shotgun (WGS) entry which is preliminary data.</text>
</comment>
<feature type="domain" description="Major facilitator superfamily (MFS) profile" evidence="8">
    <location>
        <begin position="16"/>
        <end position="453"/>
    </location>
</feature>
<feature type="transmembrane region" description="Helical" evidence="7">
    <location>
        <begin position="142"/>
        <end position="163"/>
    </location>
</feature>
<dbReference type="InterPro" id="IPR011701">
    <property type="entry name" value="MFS"/>
</dbReference>
<dbReference type="PROSITE" id="PS50850">
    <property type="entry name" value="MFS"/>
    <property type="match status" value="1"/>
</dbReference>
<evidence type="ECO:0000256" key="7">
    <source>
        <dbReference type="SAM" id="Phobius"/>
    </source>
</evidence>
<feature type="transmembrane region" description="Helical" evidence="7">
    <location>
        <begin position="237"/>
        <end position="256"/>
    </location>
</feature>
<evidence type="ECO:0000313" key="10">
    <source>
        <dbReference type="Proteomes" id="UP001224661"/>
    </source>
</evidence>
<feature type="transmembrane region" description="Helical" evidence="7">
    <location>
        <begin position="20"/>
        <end position="42"/>
    </location>
</feature>
<evidence type="ECO:0000256" key="4">
    <source>
        <dbReference type="ARBA" id="ARBA00022989"/>
    </source>
</evidence>
<keyword evidence="4 7" id="KW-1133">Transmembrane helix</keyword>
<sequence>MPRTTTPESRVFSRGFTWTLLFGVTLNPINSSIIATALVSIADDLGVTAVQTALLVSALYLVSAICQPLMGRLATRYGARSVFMAGIVLVGIGGAVGWVAPNISWLVVSRLIIGLGTSAAYPTAMMMINLKAEAAGVPLPSRILSLVAAAGQVTAAIGLPLGGALVSGFGWRSVFVINVPLAVVSLIATLVFVPRGALDRRDHSASFTQHMDPVGILLFAVLMTALLGFLSDLADPRWWLLAVFAGVALALTYWERRQRSPLVDVRMLASNGALRRTYVRLIMTFTVMYGALYGVGQWLEEARGVDPGRIGLLMLPMSVMSAVVALMLGKSHSIRLMLVGTAVFVVAGGGCLWLSGAQDWLVWPVIAMTFLGVAMGLGNVGNQAMLYLKSAPDQIGVNSGFYRTASYIGGFIATGLIGATFAGGATNGGIILFAIVFAALGAALLLISLADPRIPRTSPTANKPADSMQS</sequence>
<evidence type="ECO:0000256" key="2">
    <source>
        <dbReference type="ARBA" id="ARBA00022448"/>
    </source>
</evidence>
<feature type="transmembrane region" description="Helical" evidence="7">
    <location>
        <begin position="430"/>
        <end position="450"/>
    </location>
</feature>
<feature type="transmembrane region" description="Helical" evidence="7">
    <location>
        <begin position="310"/>
        <end position="329"/>
    </location>
</feature>
<accession>A0ABT6RYQ7</accession>
<dbReference type="SUPFAM" id="SSF103473">
    <property type="entry name" value="MFS general substrate transporter"/>
    <property type="match status" value="1"/>
</dbReference>
<protein>
    <submittedName>
        <fullName evidence="9">MFS transporter</fullName>
    </submittedName>
</protein>
<feature type="transmembrane region" description="Helical" evidence="7">
    <location>
        <begin position="361"/>
        <end position="380"/>
    </location>
</feature>
<evidence type="ECO:0000256" key="1">
    <source>
        <dbReference type="ARBA" id="ARBA00004651"/>
    </source>
</evidence>
<dbReference type="InterPro" id="IPR036259">
    <property type="entry name" value="MFS_trans_sf"/>
</dbReference>
<feature type="transmembrane region" description="Helical" evidence="7">
    <location>
        <begin position="401"/>
        <end position="424"/>
    </location>
</feature>
<organism evidence="9 10">
    <name type="scientific">Streptomyces solicavernae</name>
    <dbReference type="NCBI Taxonomy" id="3043614"/>
    <lineage>
        <taxon>Bacteria</taxon>
        <taxon>Bacillati</taxon>
        <taxon>Actinomycetota</taxon>
        <taxon>Actinomycetes</taxon>
        <taxon>Kitasatosporales</taxon>
        <taxon>Streptomycetaceae</taxon>
        <taxon>Streptomyces</taxon>
    </lineage>
</organism>
<feature type="transmembrane region" description="Helical" evidence="7">
    <location>
        <begin position="107"/>
        <end position="130"/>
    </location>
</feature>
<feature type="transmembrane region" description="Helical" evidence="7">
    <location>
        <begin position="277"/>
        <end position="298"/>
    </location>
</feature>
<dbReference type="PANTHER" id="PTHR42718">
    <property type="entry name" value="MAJOR FACILITATOR SUPERFAMILY MULTIDRUG TRANSPORTER MFSC"/>
    <property type="match status" value="1"/>
</dbReference>
<evidence type="ECO:0000256" key="3">
    <source>
        <dbReference type="ARBA" id="ARBA00022692"/>
    </source>
</evidence>
<feature type="transmembrane region" description="Helical" evidence="7">
    <location>
        <begin position="169"/>
        <end position="193"/>
    </location>
</feature>
<keyword evidence="6" id="KW-0046">Antibiotic resistance</keyword>
<feature type="transmembrane region" description="Helical" evidence="7">
    <location>
        <begin position="82"/>
        <end position="101"/>
    </location>
</feature>
<feature type="transmembrane region" description="Helical" evidence="7">
    <location>
        <begin position="48"/>
        <end position="70"/>
    </location>
</feature>
<dbReference type="InterPro" id="IPR020846">
    <property type="entry name" value="MFS_dom"/>
</dbReference>
<dbReference type="RefSeq" id="WP_282516012.1">
    <property type="nucleotide sequence ID" value="NZ_JASCIR010000029.1"/>
</dbReference>
<keyword evidence="10" id="KW-1185">Reference proteome</keyword>
<feature type="transmembrane region" description="Helical" evidence="7">
    <location>
        <begin position="336"/>
        <end position="355"/>
    </location>
</feature>
<evidence type="ECO:0000256" key="6">
    <source>
        <dbReference type="ARBA" id="ARBA00023251"/>
    </source>
</evidence>
<evidence type="ECO:0000313" key="9">
    <source>
        <dbReference type="EMBL" id="MDI3389548.1"/>
    </source>
</evidence>
<name>A0ABT6RYQ7_9ACTN</name>
<dbReference type="EMBL" id="JASCIR010000029">
    <property type="protein sequence ID" value="MDI3389548.1"/>
    <property type="molecule type" value="Genomic_DNA"/>
</dbReference>
<feature type="transmembrane region" description="Helical" evidence="7">
    <location>
        <begin position="214"/>
        <end position="231"/>
    </location>
</feature>
<evidence type="ECO:0000259" key="8">
    <source>
        <dbReference type="PROSITE" id="PS50850"/>
    </source>
</evidence>